<organism evidence="2 3">
    <name type="scientific">Junco hyemalis</name>
    <name type="common">Dark-eyed junco</name>
    <dbReference type="NCBI Taxonomy" id="40217"/>
    <lineage>
        <taxon>Eukaryota</taxon>
        <taxon>Metazoa</taxon>
        <taxon>Chordata</taxon>
        <taxon>Craniata</taxon>
        <taxon>Vertebrata</taxon>
        <taxon>Euteleostomi</taxon>
        <taxon>Archelosauria</taxon>
        <taxon>Archosauria</taxon>
        <taxon>Dinosauria</taxon>
        <taxon>Saurischia</taxon>
        <taxon>Theropoda</taxon>
        <taxon>Coelurosauria</taxon>
        <taxon>Aves</taxon>
        <taxon>Neognathae</taxon>
        <taxon>Neoaves</taxon>
        <taxon>Telluraves</taxon>
        <taxon>Australaves</taxon>
        <taxon>Passeriformes</taxon>
        <taxon>Passerellidae</taxon>
        <taxon>Junco</taxon>
    </lineage>
</organism>
<sequence length="101" mass="11442">CRQRPSYHSHAGSAVLCFPGKSKGRDVTNSAPTALLDRHKGRHGQGQERQRTLQGHTVRRAMCKCYWNLKVAICVTQMGLCYVHLFYCDVHVAVTIERCLE</sequence>
<evidence type="ECO:0000313" key="3">
    <source>
        <dbReference type="Proteomes" id="UP000694408"/>
    </source>
</evidence>
<proteinExistence type="predicted"/>
<evidence type="ECO:0000313" key="2">
    <source>
        <dbReference type="Ensembl" id="ENSJHYP00000016643.1"/>
    </source>
</evidence>
<dbReference type="Proteomes" id="UP000694408">
    <property type="component" value="Unplaced"/>
</dbReference>
<evidence type="ECO:0000256" key="1">
    <source>
        <dbReference type="SAM" id="MobiDB-lite"/>
    </source>
</evidence>
<protein>
    <submittedName>
        <fullName evidence="2">Uncharacterized protein</fullName>
    </submittedName>
</protein>
<name>A0A8C5JAP9_JUNHY</name>
<feature type="region of interest" description="Disordered" evidence="1">
    <location>
        <begin position="23"/>
        <end position="52"/>
    </location>
</feature>
<reference evidence="2" key="2">
    <citation type="submission" date="2025-09" db="UniProtKB">
        <authorList>
            <consortium name="Ensembl"/>
        </authorList>
    </citation>
    <scope>IDENTIFICATION</scope>
</reference>
<dbReference type="AlphaFoldDB" id="A0A8C5JAP9"/>
<keyword evidence="3" id="KW-1185">Reference proteome</keyword>
<accession>A0A8C5JAP9</accession>
<dbReference type="Ensembl" id="ENSJHYT00000020051.1">
    <property type="protein sequence ID" value="ENSJHYP00000016643.1"/>
    <property type="gene ID" value="ENSJHYG00000012695.1"/>
</dbReference>
<reference evidence="2" key="1">
    <citation type="submission" date="2025-08" db="UniProtKB">
        <authorList>
            <consortium name="Ensembl"/>
        </authorList>
    </citation>
    <scope>IDENTIFICATION</scope>
</reference>